<name>A0ABN2WPG8_9ACTN</name>
<reference evidence="3 4" key="1">
    <citation type="journal article" date="2019" name="Int. J. Syst. Evol. Microbiol.">
        <title>The Global Catalogue of Microorganisms (GCM) 10K type strain sequencing project: providing services to taxonomists for standard genome sequencing and annotation.</title>
        <authorList>
            <consortium name="The Broad Institute Genomics Platform"/>
            <consortium name="The Broad Institute Genome Sequencing Center for Infectious Disease"/>
            <person name="Wu L."/>
            <person name="Ma J."/>
        </authorList>
    </citation>
    <scope>NUCLEOTIDE SEQUENCE [LARGE SCALE GENOMIC DNA]</scope>
    <source>
        <strain evidence="3 4">JCM 14559</strain>
    </source>
</reference>
<evidence type="ECO:0000256" key="2">
    <source>
        <dbReference type="SAM" id="SignalP"/>
    </source>
</evidence>
<feature type="compositionally biased region" description="Polar residues" evidence="1">
    <location>
        <begin position="132"/>
        <end position="141"/>
    </location>
</feature>
<evidence type="ECO:0000313" key="3">
    <source>
        <dbReference type="EMBL" id="GAA2096604.1"/>
    </source>
</evidence>
<keyword evidence="4" id="KW-1185">Reference proteome</keyword>
<proteinExistence type="predicted"/>
<keyword evidence="2" id="KW-0732">Signal</keyword>
<feature type="region of interest" description="Disordered" evidence="1">
    <location>
        <begin position="184"/>
        <end position="225"/>
    </location>
</feature>
<dbReference type="EMBL" id="BAAANS010000014">
    <property type="protein sequence ID" value="GAA2096604.1"/>
    <property type="molecule type" value="Genomic_DNA"/>
</dbReference>
<organism evidence="3 4">
    <name type="scientific">Kitasatospora saccharophila</name>
    <dbReference type="NCBI Taxonomy" id="407973"/>
    <lineage>
        <taxon>Bacteria</taxon>
        <taxon>Bacillati</taxon>
        <taxon>Actinomycetota</taxon>
        <taxon>Actinomycetes</taxon>
        <taxon>Kitasatosporales</taxon>
        <taxon>Streptomycetaceae</taxon>
        <taxon>Kitasatospora</taxon>
    </lineage>
</organism>
<feature type="compositionally biased region" description="Low complexity" evidence="1">
    <location>
        <begin position="184"/>
        <end position="197"/>
    </location>
</feature>
<gene>
    <name evidence="3" type="ORF">GCM10009759_26000</name>
</gene>
<dbReference type="Proteomes" id="UP001500897">
    <property type="component" value="Unassembled WGS sequence"/>
</dbReference>
<sequence>MPLTRLLAVPLGAALALAVPWPSGAADLQPAVVPNATLSSPAVPDGQTWGGAADDWTGGTLLVSATRAGHPQGFQAVALASSAGTPIGTRVRGVRAGATVTLTWDDNPDSCVSSGGGRPYTVSVAGPDNKPGSYTTKDANGKANWSTGRSYSFTAAEDAPAFTFTFGTPSTGPGCRPMITNVQATQTPPAPSAPTASDPCAGDGASSPACSTDAGNKEKMDKCPATSRDCLDSVAGKGEKENAGIDQQTQALDEFTDTPRDQDPNAALGGLCQVANLHNENLEPGDTVLAPGTWWYC</sequence>
<feature type="region of interest" description="Disordered" evidence="1">
    <location>
        <begin position="110"/>
        <end position="141"/>
    </location>
</feature>
<feature type="signal peptide" evidence="2">
    <location>
        <begin position="1"/>
        <end position="25"/>
    </location>
</feature>
<comment type="caution">
    <text evidence="3">The sequence shown here is derived from an EMBL/GenBank/DDBJ whole genome shotgun (WGS) entry which is preliminary data.</text>
</comment>
<evidence type="ECO:0000313" key="4">
    <source>
        <dbReference type="Proteomes" id="UP001500897"/>
    </source>
</evidence>
<protein>
    <submittedName>
        <fullName evidence="3">Uncharacterized protein</fullName>
    </submittedName>
</protein>
<evidence type="ECO:0000256" key="1">
    <source>
        <dbReference type="SAM" id="MobiDB-lite"/>
    </source>
</evidence>
<feature type="chain" id="PRO_5045430277" evidence="2">
    <location>
        <begin position="26"/>
        <end position="297"/>
    </location>
</feature>
<accession>A0ABN2WPG8</accession>
<dbReference type="RefSeq" id="WP_344552147.1">
    <property type="nucleotide sequence ID" value="NZ_BAAANS010000014.1"/>
</dbReference>